<feature type="compositionally biased region" description="Basic and acidic residues" evidence="2">
    <location>
        <begin position="1113"/>
        <end position="1128"/>
    </location>
</feature>
<feature type="region of interest" description="Disordered" evidence="2">
    <location>
        <begin position="1317"/>
        <end position="1340"/>
    </location>
</feature>
<dbReference type="InterPro" id="IPR029064">
    <property type="entry name" value="Ribosomal_eL30-like_sf"/>
</dbReference>
<sequence>MEQQAQLHANIPPSLLYAQQQQQEGVSDLRAPIRRLTQGLDAQHWMQEALKTRRDALTGQLRCQLCAKVVPDHKILAQHLKDKHDRESADDSAAQTPEPNLTFSLADLLRTQRSGPARTPASAAPQLTAKQLRSVNGLVQAYPTRRALAEAFKGRLLATGKKKMSRLKRIILRERANKAFADASAAAESMAAASQLACALRDNIREQLRVAGEALVMEQRGGARPDGSAITQLQVLEVAAVEAERRLLDADRKLREAEAELQKAAAERSRICNEPAGADEEQQPQEADAGAPEGDAAAARSGDARGQATSQATSAQGGSGTAQPEMEGAAEHSERMQLHALRVAVDLGFQGTDGAESVDGLDDFEDVLATWLHAAHARAVSAYPDSTIWAEPSAPRDAPKAQSAAAEAGTQSEPAESASAPLSHPARHVSADPTATAKPLQIAAEQPPMDQAMSDTLPMLGHEPAPTSGAQSAARDAGAQQGGEKVGAGTRAPRAMHNIPAWLSAAGSDDDSGASEAPSEPAPLQASALASVSEPSPAAAATPTSQASVSAQSAAGEPPAAAAAASKQVGPPQRAPPPPGSTPMVVSDMEAQWHAKLQGQSFSVEEMIERGMLYAGDNFGADSQASSSPACSRSPRKHPLATVSAHASQVLEVPQTAAASADSSTFPTPSFLPQQTDQDRLLQGLQGDPSGDAARQRALESILQKHKAPLQASGAGAFPTMGQPPLQSHLMPAIYQDAQLGRMHSQGILQAYQQAQRQQQLQQQHALQGSFRSLSAMEMPLTQQALPGGLSQGPLSLGDPYSVPGLSSPHDLPLMDGSFPAMQFLNQQLPQNKRRGWPDMMPEEEQGSFGSHEFSCEVCGITCCGLVNFEQHCSSKKHLRRAAAAAGALAGGGMASDSTDNERNTTYVGLQAQCRNYCKQVISTELNRAVVELLQQLLFWQERAKATSPYNVAKRKRLVSGLREVAKAVRLRKACTVVVAPNIEQIESEGGLDDLLSSILYQAQEASIPIVFALSRKKLGQMFGCRKKMSAIAILDYSGAEAIYHHMEALAQQGRTAWLAHNAGGGGAAESAAPGPSALSHSGSSSHLLSSDASTQLQGQASEEGSLFRRQASRGEESGAPAELERGRYLPRAQPPLTVRSNYPQPPLPRLQPRARGLHRQGAGLPPPHLAGQLQPQQPSTAIYAAHRQAQHFQQMGRLASMQSAQDLLDGHIAGLYDQQALAQQLSAGLHFDAGAAAAGYDALDAGGGLGMPGLDLGQHASGGGLPPLGPMAGFQGQAHGIEGAAYPGALYGQGFGGGDGQQLAYGVEDPRAQAQGAHYMSSWQSPGGPQGGGGHRWFS</sequence>
<comment type="caution">
    <text evidence="4">The sequence shown here is derived from an EMBL/GenBank/DDBJ whole genome shotgun (WGS) entry which is preliminary data.</text>
</comment>
<proteinExistence type="predicted"/>
<evidence type="ECO:0000313" key="5">
    <source>
        <dbReference type="Proteomes" id="UP001491310"/>
    </source>
</evidence>
<feature type="region of interest" description="Disordered" evidence="2">
    <location>
        <begin position="275"/>
        <end position="333"/>
    </location>
</feature>
<dbReference type="SUPFAM" id="SSF57667">
    <property type="entry name" value="beta-beta-alpha zinc fingers"/>
    <property type="match status" value="1"/>
</dbReference>
<accession>A0ABR2Z3C9</accession>
<evidence type="ECO:0000313" key="4">
    <source>
        <dbReference type="EMBL" id="KAK9918699.1"/>
    </source>
</evidence>
<dbReference type="Proteomes" id="UP001491310">
    <property type="component" value="Unassembled WGS sequence"/>
</dbReference>
<feature type="region of interest" description="Disordered" evidence="2">
    <location>
        <begin position="1158"/>
        <end position="1177"/>
    </location>
</feature>
<evidence type="ECO:0000256" key="2">
    <source>
        <dbReference type="SAM" id="MobiDB-lite"/>
    </source>
</evidence>
<feature type="compositionally biased region" description="Polar residues" evidence="2">
    <location>
        <begin position="1092"/>
        <end position="1103"/>
    </location>
</feature>
<feature type="compositionally biased region" description="Low complexity" evidence="2">
    <location>
        <begin position="623"/>
        <end position="633"/>
    </location>
</feature>
<feature type="region of interest" description="Disordered" evidence="2">
    <location>
        <begin position="390"/>
        <end position="434"/>
    </location>
</feature>
<dbReference type="InterPro" id="IPR013087">
    <property type="entry name" value="Znf_C2H2_type"/>
</dbReference>
<dbReference type="Gene3D" id="3.30.160.60">
    <property type="entry name" value="Classic Zinc Finger"/>
    <property type="match status" value="1"/>
</dbReference>
<feature type="coiled-coil region" evidence="1">
    <location>
        <begin position="233"/>
        <end position="274"/>
    </location>
</feature>
<feature type="compositionally biased region" description="Low complexity" evidence="2">
    <location>
        <begin position="286"/>
        <end position="308"/>
    </location>
</feature>
<evidence type="ECO:0000259" key="3">
    <source>
        <dbReference type="PROSITE" id="PS00028"/>
    </source>
</evidence>
<feature type="region of interest" description="Disordered" evidence="2">
    <location>
        <begin position="80"/>
        <end position="100"/>
    </location>
</feature>
<dbReference type="InterPro" id="IPR004038">
    <property type="entry name" value="Ribosomal_eL8/eL30/eS12/Gad45"/>
</dbReference>
<gene>
    <name evidence="4" type="ORF">WJX75_006106</name>
</gene>
<feature type="region of interest" description="Disordered" evidence="2">
    <location>
        <begin position="1063"/>
        <end position="1153"/>
    </location>
</feature>
<dbReference type="SUPFAM" id="SSF55315">
    <property type="entry name" value="L30e-like"/>
    <property type="match status" value="1"/>
</dbReference>
<dbReference type="SMART" id="SM00355">
    <property type="entry name" value="ZnF_C2H2"/>
    <property type="match status" value="2"/>
</dbReference>
<feature type="region of interest" description="Disordered" evidence="2">
    <location>
        <begin position="504"/>
        <end position="585"/>
    </location>
</feature>
<keyword evidence="5" id="KW-1185">Reference proteome</keyword>
<dbReference type="InterPro" id="IPR036236">
    <property type="entry name" value="Znf_C2H2_sf"/>
</dbReference>
<feature type="region of interest" description="Disordered" evidence="2">
    <location>
        <begin position="621"/>
        <end position="643"/>
    </location>
</feature>
<protein>
    <recommendedName>
        <fullName evidence="3">C2H2-type domain-containing protein</fullName>
    </recommendedName>
</protein>
<feature type="compositionally biased region" description="Basic and acidic residues" evidence="2">
    <location>
        <begin position="80"/>
        <end position="89"/>
    </location>
</feature>
<feature type="compositionally biased region" description="Gly residues" evidence="2">
    <location>
        <begin position="1329"/>
        <end position="1340"/>
    </location>
</feature>
<dbReference type="PROSITE" id="PS00028">
    <property type="entry name" value="ZINC_FINGER_C2H2_1"/>
    <property type="match status" value="1"/>
</dbReference>
<reference evidence="4 5" key="1">
    <citation type="journal article" date="2024" name="Nat. Commun.">
        <title>Phylogenomics reveals the evolutionary origins of lichenization in chlorophyte algae.</title>
        <authorList>
            <person name="Puginier C."/>
            <person name="Libourel C."/>
            <person name="Otte J."/>
            <person name="Skaloud P."/>
            <person name="Haon M."/>
            <person name="Grisel S."/>
            <person name="Petersen M."/>
            <person name="Berrin J.G."/>
            <person name="Delaux P.M."/>
            <person name="Dal Grande F."/>
            <person name="Keller J."/>
        </authorList>
    </citation>
    <scope>NUCLEOTIDE SEQUENCE [LARGE SCALE GENOMIC DNA]</scope>
    <source>
        <strain evidence="4 5">SAG 216-7</strain>
    </source>
</reference>
<name>A0ABR2Z3C9_9CHLO</name>
<evidence type="ECO:0000256" key="1">
    <source>
        <dbReference type="SAM" id="Coils"/>
    </source>
</evidence>
<dbReference type="PANTHER" id="PTHR13284">
    <property type="entry name" value="GH01354P"/>
    <property type="match status" value="1"/>
</dbReference>
<dbReference type="PANTHER" id="PTHR13284:SF4">
    <property type="entry name" value="C2H2-TYPE DOMAIN-CONTAINING PROTEIN"/>
    <property type="match status" value="1"/>
</dbReference>
<dbReference type="Gene3D" id="3.30.1330.30">
    <property type="match status" value="1"/>
</dbReference>
<keyword evidence="1" id="KW-0175">Coiled coil</keyword>
<feature type="compositionally biased region" description="Low complexity" evidence="2">
    <location>
        <begin position="1069"/>
        <end position="1091"/>
    </location>
</feature>
<feature type="compositionally biased region" description="Low complexity" evidence="2">
    <location>
        <begin position="412"/>
        <end position="424"/>
    </location>
</feature>
<feature type="compositionally biased region" description="Low complexity" evidence="2">
    <location>
        <begin position="526"/>
        <end position="566"/>
    </location>
</feature>
<dbReference type="InterPro" id="IPR040051">
    <property type="entry name" value="SECISBP2"/>
</dbReference>
<organism evidence="4 5">
    <name type="scientific">Coccomyxa subellipsoidea</name>
    <dbReference type="NCBI Taxonomy" id="248742"/>
    <lineage>
        <taxon>Eukaryota</taxon>
        <taxon>Viridiplantae</taxon>
        <taxon>Chlorophyta</taxon>
        <taxon>core chlorophytes</taxon>
        <taxon>Trebouxiophyceae</taxon>
        <taxon>Trebouxiophyceae incertae sedis</taxon>
        <taxon>Coccomyxaceae</taxon>
        <taxon>Coccomyxa</taxon>
    </lineage>
</organism>
<feature type="compositionally biased region" description="Polar residues" evidence="2">
    <location>
        <begin position="657"/>
        <end position="674"/>
    </location>
</feature>
<feature type="region of interest" description="Disordered" evidence="2">
    <location>
        <begin position="451"/>
        <end position="492"/>
    </location>
</feature>
<dbReference type="Pfam" id="PF01248">
    <property type="entry name" value="Ribosomal_L7Ae"/>
    <property type="match status" value="1"/>
</dbReference>
<dbReference type="EMBL" id="JALJOT010000001">
    <property type="protein sequence ID" value="KAK9918699.1"/>
    <property type="molecule type" value="Genomic_DNA"/>
</dbReference>
<feature type="domain" description="C2H2-type" evidence="3">
    <location>
        <begin position="63"/>
        <end position="84"/>
    </location>
</feature>
<feature type="region of interest" description="Disordered" evidence="2">
    <location>
        <begin position="655"/>
        <end position="674"/>
    </location>
</feature>